<sequence>MSKQQQSKDNFEPFELNNPIPWPVIAIALALAAWGIFTFLHSYMAAGENQQQAQQQAQQAGAEKSQGSGNAKAATDGAQLFDNYCSSCHQNNGAGVSGAIPPLAGSSWVLGDGEQVASIVLFGISGPISVQGKTFNGRMPTFGSTLSNGEIAAIVNHIRSSWGNSAGPINAELVQVQRERFSDRTIPWQGGAELRSHFNPARTAEGN</sequence>
<keyword evidence="1 4" id="KW-0349">Heme</keyword>
<evidence type="ECO:0000313" key="9">
    <source>
        <dbReference type="Proteomes" id="UP001596506"/>
    </source>
</evidence>
<dbReference type="PROSITE" id="PS51007">
    <property type="entry name" value="CYTC"/>
    <property type="match status" value="1"/>
</dbReference>
<dbReference type="InterPro" id="IPR009056">
    <property type="entry name" value="Cyt_c-like_dom"/>
</dbReference>
<dbReference type="EMBL" id="JBHTBD010000002">
    <property type="protein sequence ID" value="MFC7294843.1"/>
    <property type="molecule type" value="Genomic_DNA"/>
</dbReference>
<keyword evidence="6" id="KW-0472">Membrane</keyword>
<feature type="compositionally biased region" description="Low complexity" evidence="5">
    <location>
        <begin position="54"/>
        <end position="69"/>
    </location>
</feature>
<evidence type="ECO:0000313" key="8">
    <source>
        <dbReference type="EMBL" id="MFC7294843.1"/>
    </source>
</evidence>
<feature type="transmembrane region" description="Helical" evidence="6">
    <location>
        <begin position="20"/>
        <end position="40"/>
    </location>
</feature>
<comment type="caution">
    <text evidence="8">The sequence shown here is derived from an EMBL/GenBank/DDBJ whole genome shotgun (WGS) entry which is preliminary data.</text>
</comment>
<dbReference type="InterPro" id="IPR051459">
    <property type="entry name" value="Cytochrome_c-type_DH"/>
</dbReference>
<dbReference type="RefSeq" id="WP_100687346.1">
    <property type="nucleotide sequence ID" value="NZ_JBHTBD010000002.1"/>
</dbReference>
<keyword evidence="3 4" id="KW-0408">Iron</keyword>
<feature type="region of interest" description="Disordered" evidence="5">
    <location>
        <begin position="54"/>
        <end position="73"/>
    </location>
</feature>
<dbReference type="InterPro" id="IPR036909">
    <property type="entry name" value="Cyt_c-like_dom_sf"/>
</dbReference>
<evidence type="ECO:0000256" key="3">
    <source>
        <dbReference type="ARBA" id="ARBA00023004"/>
    </source>
</evidence>
<dbReference type="PANTHER" id="PTHR35008:SF4">
    <property type="entry name" value="BLL4482 PROTEIN"/>
    <property type="match status" value="1"/>
</dbReference>
<proteinExistence type="predicted"/>
<keyword evidence="2 4" id="KW-0479">Metal-binding</keyword>
<evidence type="ECO:0000259" key="7">
    <source>
        <dbReference type="PROSITE" id="PS51007"/>
    </source>
</evidence>
<dbReference type="PANTHER" id="PTHR35008">
    <property type="entry name" value="BLL4482 PROTEIN-RELATED"/>
    <property type="match status" value="1"/>
</dbReference>
<dbReference type="Gene3D" id="1.10.760.10">
    <property type="entry name" value="Cytochrome c-like domain"/>
    <property type="match status" value="1"/>
</dbReference>
<reference evidence="9" key="1">
    <citation type="journal article" date="2019" name="Int. J. Syst. Evol. Microbiol.">
        <title>The Global Catalogue of Microorganisms (GCM) 10K type strain sequencing project: providing services to taxonomists for standard genome sequencing and annotation.</title>
        <authorList>
            <consortium name="The Broad Institute Genomics Platform"/>
            <consortium name="The Broad Institute Genome Sequencing Center for Infectious Disease"/>
            <person name="Wu L."/>
            <person name="Ma J."/>
        </authorList>
    </citation>
    <scope>NUCLEOTIDE SEQUENCE [LARGE SCALE GENOMIC DNA]</scope>
    <source>
        <strain evidence="9">CCUG 60559</strain>
    </source>
</reference>
<protein>
    <submittedName>
        <fullName evidence="8">C-type cytochrome</fullName>
    </submittedName>
</protein>
<evidence type="ECO:0000256" key="2">
    <source>
        <dbReference type="ARBA" id="ARBA00022723"/>
    </source>
</evidence>
<dbReference type="Pfam" id="PF00034">
    <property type="entry name" value="Cytochrom_C"/>
    <property type="match status" value="1"/>
</dbReference>
<dbReference type="SUPFAM" id="SSF46626">
    <property type="entry name" value="Cytochrome c"/>
    <property type="match status" value="1"/>
</dbReference>
<accession>A0ABW2IVA2</accession>
<evidence type="ECO:0000256" key="4">
    <source>
        <dbReference type="PROSITE-ProRule" id="PRU00433"/>
    </source>
</evidence>
<name>A0ABW2IVA2_9GAMM</name>
<keyword evidence="9" id="KW-1185">Reference proteome</keyword>
<keyword evidence="6" id="KW-0812">Transmembrane</keyword>
<evidence type="ECO:0000256" key="1">
    <source>
        <dbReference type="ARBA" id="ARBA00022617"/>
    </source>
</evidence>
<evidence type="ECO:0000256" key="6">
    <source>
        <dbReference type="SAM" id="Phobius"/>
    </source>
</evidence>
<organism evidence="8 9">
    <name type="scientific">Marinobacter aromaticivorans</name>
    <dbReference type="NCBI Taxonomy" id="1494078"/>
    <lineage>
        <taxon>Bacteria</taxon>
        <taxon>Pseudomonadati</taxon>
        <taxon>Pseudomonadota</taxon>
        <taxon>Gammaproteobacteria</taxon>
        <taxon>Pseudomonadales</taxon>
        <taxon>Marinobacteraceae</taxon>
        <taxon>Marinobacter</taxon>
    </lineage>
</organism>
<dbReference type="Proteomes" id="UP001596506">
    <property type="component" value="Unassembled WGS sequence"/>
</dbReference>
<feature type="domain" description="Cytochrome c" evidence="7">
    <location>
        <begin position="72"/>
        <end position="162"/>
    </location>
</feature>
<keyword evidence="6" id="KW-1133">Transmembrane helix</keyword>
<gene>
    <name evidence="8" type="ORF">ACFQQA_08900</name>
</gene>
<evidence type="ECO:0000256" key="5">
    <source>
        <dbReference type="SAM" id="MobiDB-lite"/>
    </source>
</evidence>